<proteinExistence type="predicted"/>
<dbReference type="PATRIC" id="fig|698760.3.peg.9687"/>
<reference evidence="3 4" key="1">
    <citation type="journal article" date="2011" name="Plasmid">
        <title>Streptomyces turgidiscabies Car8 contains a modular pathogenicity island that shares virulence genes with other actinobacterial plant pathogens.</title>
        <authorList>
            <person name="Huguet-Tapia J.C."/>
            <person name="Badger J.H."/>
            <person name="Loria R."/>
            <person name="Pettis G.S."/>
        </authorList>
    </citation>
    <scope>NUCLEOTIDE SEQUENCE [LARGE SCALE GENOMIC DNA]</scope>
    <source>
        <strain evidence="3 4">Car8</strain>
    </source>
</reference>
<keyword evidence="2" id="KW-0812">Transmembrane</keyword>
<name>L7ER28_STRT8</name>
<feature type="region of interest" description="Disordered" evidence="1">
    <location>
        <begin position="1"/>
        <end position="50"/>
    </location>
</feature>
<feature type="transmembrane region" description="Helical" evidence="2">
    <location>
        <begin position="60"/>
        <end position="81"/>
    </location>
</feature>
<feature type="transmembrane region" description="Helical" evidence="2">
    <location>
        <begin position="87"/>
        <end position="108"/>
    </location>
</feature>
<dbReference type="EMBL" id="AEJB01000689">
    <property type="protein sequence ID" value="ELP61364.1"/>
    <property type="molecule type" value="Genomic_DNA"/>
</dbReference>
<evidence type="ECO:0000313" key="4">
    <source>
        <dbReference type="Proteomes" id="UP000010931"/>
    </source>
</evidence>
<keyword evidence="2" id="KW-0472">Membrane</keyword>
<evidence type="ECO:0000256" key="2">
    <source>
        <dbReference type="SAM" id="Phobius"/>
    </source>
</evidence>
<keyword evidence="4" id="KW-1185">Reference proteome</keyword>
<dbReference type="Proteomes" id="UP000010931">
    <property type="component" value="Unassembled WGS sequence"/>
</dbReference>
<sequence length="131" mass="13715">MDSDDECTGPELDPGRPRRTGPNYNIFLGPGPSADATEKTPAHLPGAGRGRADVDDTIRLLRNLAALVVFSSTTLTLVAFAGIGMGVPPWFCLAVAFGGGPLTIWGFVMTFETVRSSLPDGTEDPPSNGEP</sequence>
<evidence type="ECO:0000256" key="1">
    <source>
        <dbReference type="SAM" id="MobiDB-lite"/>
    </source>
</evidence>
<keyword evidence="2" id="KW-1133">Transmembrane helix</keyword>
<protein>
    <submittedName>
        <fullName evidence="3">Uncharacterized protein</fullName>
    </submittedName>
</protein>
<accession>L7ER28</accession>
<gene>
    <name evidence="3" type="ORF">STRTUCAR8_06718</name>
</gene>
<dbReference type="GeneID" id="97400798"/>
<dbReference type="AlphaFoldDB" id="L7ER28"/>
<dbReference type="RefSeq" id="WP_006383778.1">
    <property type="nucleotide sequence ID" value="NZ_AEJB01000689.1"/>
</dbReference>
<organism evidence="3 4">
    <name type="scientific">Streptomyces turgidiscabies (strain Car8)</name>
    <dbReference type="NCBI Taxonomy" id="698760"/>
    <lineage>
        <taxon>Bacteria</taxon>
        <taxon>Bacillati</taxon>
        <taxon>Actinomycetota</taxon>
        <taxon>Actinomycetes</taxon>
        <taxon>Kitasatosporales</taxon>
        <taxon>Streptomycetaceae</taxon>
        <taxon>Streptomyces</taxon>
    </lineage>
</organism>
<evidence type="ECO:0000313" key="3">
    <source>
        <dbReference type="EMBL" id="ELP61364.1"/>
    </source>
</evidence>
<comment type="caution">
    <text evidence="3">The sequence shown here is derived from an EMBL/GenBank/DDBJ whole genome shotgun (WGS) entry which is preliminary data.</text>
</comment>